<evidence type="ECO:0000313" key="11">
    <source>
        <dbReference type="Proteomes" id="UP000620075"/>
    </source>
</evidence>
<dbReference type="PRINTS" id="PR00919">
    <property type="entry name" value="THERMOPTASE"/>
</dbReference>
<name>A0A934NDA7_9BACT</name>
<sequence>MTQESTSHLVERYADLLLRVGVNLRAGQDVLLTAEVEHVELARELTRQAYRKGARWVEVAYADQHLRRALIDLAPEDALGHSPAGWLATLEDLGRRRGALIQLVDDGSPEVLAGADPVRAGRAQMIERGRLSKRLTLEKRLCNWLVAGCATPSWAERVLGRPDVEELWRLLARTVRLDAEDPIAAWREHSARLAERARQLSERAFAGIRFNGPGTDLFVGLTPGSRWLGGGGQTSWGLDFIPNLPTEEVFTCPDKRLTQGVVTATQPLVLDGSLIVGLCLRFEAGRTVEATAGRGAELIQQRMSLDADACRLGEVALVDSESRVGQAGHLFWNTLYDENAACHIAFGSGFPDLVPQAEREAALSRSSIHTDFMIGGPEVQVFGLERGGNEVPVIRDNRFQL</sequence>
<dbReference type="GO" id="GO:0006508">
    <property type="term" value="P:proteolysis"/>
    <property type="evidence" value="ECO:0007669"/>
    <property type="project" value="UniProtKB-KW"/>
</dbReference>
<comment type="caution">
    <text evidence="10">The sequence shown here is derived from an EMBL/GenBank/DDBJ whole genome shotgun (WGS) entry which is preliminary data.</text>
</comment>
<evidence type="ECO:0000256" key="2">
    <source>
        <dbReference type="ARBA" id="ARBA00001946"/>
    </source>
</evidence>
<comment type="cofactor">
    <cofactor evidence="2">
        <name>Mg(2+)</name>
        <dbReference type="ChEBI" id="CHEBI:18420"/>
    </cofactor>
</comment>
<dbReference type="InterPro" id="IPR000787">
    <property type="entry name" value="Peptidase_M29"/>
</dbReference>
<dbReference type="PANTHER" id="PTHR34448">
    <property type="entry name" value="AMINOPEPTIDASE"/>
    <property type="match status" value="1"/>
</dbReference>
<evidence type="ECO:0000256" key="4">
    <source>
        <dbReference type="ARBA" id="ARBA00008236"/>
    </source>
</evidence>
<dbReference type="GO" id="GO:0046872">
    <property type="term" value="F:metal ion binding"/>
    <property type="evidence" value="ECO:0007669"/>
    <property type="project" value="UniProtKB-KW"/>
</dbReference>
<dbReference type="GO" id="GO:0008237">
    <property type="term" value="F:metallopeptidase activity"/>
    <property type="evidence" value="ECO:0007669"/>
    <property type="project" value="UniProtKB-KW"/>
</dbReference>
<dbReference type="Pfam" id="PF02073">
    <property type="entry name" value="Peptidase_M29"/>
    <property type="match status" value="1"/>
</dbReference>
<reference evidence="10 11" key="1">
    <citation type="submission" date="2020-10" db="EMBL/GenBank/DDBJ databases">
        <title>Ca. Dormibacterota MAGs.</title>
        <authorList>
            <person name="Montgomery K."/>
        </authorList>
    </citation>
    <scope>NUCLEOTIDE SEQUENCE [LARGE SCALE GENOMIC DNA]</scope>
    <source>
        <strain evidence="10">SC8811_S16_3</strain>
    </source>
</reference>
<dbReference type="AlphaFoldDB" id="A0A934NDA7"/>
<protein>
    <submittedName>
        <fullName evidence="10">Aminopeptidase</fullName>
    </submittedName>
</protein>
<gene>
    <name evidence="10" type="ORF">JF888_14480</name>
</gene>
<dbReference type="GO" id="GO:0004177">
    <property type="term" value="F:aminopeptidase activity"/>
    <property type="evidence" value="ECO:0007669"/>
    <property type="project" value="UniProtKB-KW"/>
</dbReference>
<comment type="cofactor">
    <cofactor evidence="3">
        <name>Zn(2+)</name>
        <dbReference type="ChEBI" id="CHEBI:29105"/>
    </cofactor>
</comment>
<dbReference type="Proteomes" id="UP000620075">
    <property type="component" value="Unassembled WGS sequence"/>
</dbReference>
<evidence type="ECO:0000256" key="9">
    <source>
        <dbReference type="ARBA" id="ARBA00023049"/>
    </source>
</evidence>
<evidence type="ECO:0000256" key="5">
    <source>
        <dbReference type="ARBA" id="ARBA00022438"/>
    </source>
</evidence>
<comment type="cofactor">
    <cofactor evidence="1">
        <name>Co(2+)</name>
        <dbReference type="ChEBI" id="CHEBI:48828"/>
    </cofactor>
</comment>
<dbReference type="InterPro" id="IPR052170">
    <property type="entry name" value="M29_Exopeptidase"/>
</dbReference>
<dbReference type="SUPFAM" id="SSF144052">
    <property type="entry name" value="Thermophilic metalloprotease-like"/>
    <property type="match status" value="1"/>
</dbReference>
<dbReference type="Gene3D" id="3.40.1830.10">
    <property type="entry name" value="Thermophilic metalloprotease (M29)"/>
    <property type="match status" value="1"/>
</dbReference>
<evidence type="ECO:0000256" key="3">
    <source>
        <dbReference type="ARBA" id="ARBA00001947"/>
    </source>
</evidence>
<keyword evidence="8" id="KW-0378">Hydrolase</keyword>
<comment type="similarity">
    <text evidence="4">Belongs to the peptidase M29 family.</text>
</comment>
<organism evidence="10 11">
    <name type="scientific">Candidatus Dormiibacter inghamiae</name>
    <dbReference type="NCBI Taxonomy" id="3127013"/>
    <lineage>
        <taxon>Bacteria</taxon>
        <taxon>Bacillati</taxon>
        <taxon>Candidatus Dormiibacterota</taxon>
        <taxon>Candidatus Dormibacteria</taxon>
        <taxon>Candidatus Dormibacterales</taxon>
        <taxon>Candidatus Dormibacteraceae</taxon>
        <taxon>Candidatus Dormiibacter</taxon>
    </lineage>
</organism>
<keyword evidence="5 10" id="KW-0031">Aminopeptidase</keyword>
<evidence type="ECO:0000256" key="6">
    <source>
        <dbReference type="ARBA" id="ARBA00022670"/>
    </source>
</evidence>
<evidence type="ECO:0000256" key="7">
    <source>
        <dbReference type="ARBA" id="ARBA00022723"/>
    </source>
</evidence>
<dbReference type="PANTHER" id="PTHR34448:SF3">
    <property type="entry name" value="AMINOPEPTIDASE AMPS"/>
    <property type="match status" value="1"/>
</dbReference>
<dbReference type="InterPro" id="IPR035097">
    <property type="entry name" value="M29_N-terminal"/>
</dbReference>
<evidence type="ECO:0000256" key="8">
    <source>
        <dbReference type="ARBA" id="ARBA00022801"/>
    </source>
</evidence>
<evidence type="ECO:0000256" key="1">
    <source>
        <dbReference type="ARBA" id="ARBA00001941"/>
    </source>
</evidence>
<evidence type="ECO:0000313" key="10">
    <source>
        <dbReference type="EMBL" id="MBJ7604371.1"/>
    </source>
</evidence>
<accession>A0A934NDA7</accession>
<proteinExistence type="inferred from homology"/>
<dbReference type="RefSeq" id="WP_338181899.1">
    <property type="nucleotide sequence ID" value="NZ_JAEKNQ010000057.1"/>
</dbReference>
<keyword evidence="6" id="KW-0645">Protease</keyword>
<dbReference type="EMBL" id="JAEKNQ010000057">
    <property type="protein sequence ID" value="MBJ7604371.1"/>
    <property type="molecule type" value="Genomic_DNA"/>
</dbReference>
<keyword evidence="9" id="KW-0482">Metalloprotease</keyword>
<keyword evidence="7" id="KW-0479">Metal-binding</keyword>